<dbReference type="NCBIfam" id="TIGR00051">
    <property type="entry name" value="YbgC/FadM family acyl-CoA thioesterase"/>
    <property type="match status" value="1"/>
</dbReference>
<evidence type="ECO:0000256" key="1">
    <source>
        <dbReference type="ARBA" id="ARBA00005953"/>
    </source>
</evidence>
<keyword evidence="2" id="KW-0378">Hydrolase</keyword>
<dbReference type="AlphaFoldDB" id="A0A8B6X5J0"/>
<protein>
    <submittedName>
        <fullName evidence="4">Tol-pal system-associated acyl-CoA thioesterase</fullName>
    </submittedName>
</protein>
<evidence type="ECO:0000313" key="3">
    <source>
        <dbReference type="Proteomes" id="UP000675920"/>
    </source>
</evidence>
<reference evidence="4" key="1">
    <citation type="journal article" date="2002" name="FEBS Lett.">
        <title>The YbgC protein encoded by the ybgC gene of the tol-pal gene cluster of Haemophilus influenzae catalyzes acyl-coenzyme A thioester hydrolysis.</title>
        <authorList>
            <person name="Zhuang Z."/>
            <person name="Song F."/>
            <person name="Martin B.M."/>
            <person name="Dunaway-Mariano D."/>
        </authorList>
    </citation>
    <scope>NUCLEOTIDE SEQUENCE</scope>
</reference>
<dbReference type="GO" id="GO:0047617">
    <property type="term" value="F:fatty acyl-CoA hydrolase activity"/>
    <property type="evidence" value="ECO:0007669"/>
    <property type="project" value="TreeGrafter"/>
</dbReference>
<dbReference type="OrthoDB" id="9808429at2"/>
<dbReference type="InterPro" id="IPR006684">
    <property type="entry name" value="YbgC/YbaW"/>
</dbReference>
<dbReference type="PANTHER" id="PTHR31793">
    <property type="entry name" value="4-HYDROXYBENZOYL-COA THIOESTERASE FAMILY MEMBER"/>
    <property type="match status" value="1"/>
</dbReference>
<organism evidence="3 4">
    <name type="scientific">Derxia gummosa DSM 723</name>
    <dbReference type="NCBI Taxonomy" id="1121388"/>
    <lineage>
        <taxon>Bacteria</taxon>
        <taxon>Pseudomonadati</taxon>
        <taxon>Pseudomonadota</taxon>
        <taxon>Betaproteobacteria</taxon>
        <taxon>Burkholderiales</taxon>
        <taxon>Alcaligenaceae</taxon>
        <taxon>Derxia</taxon>
    </lineage>
</organism>
<dbReference type="CDD" id="cd00586">
    <property type="entry name" value="4HBT"/>
    <property type="match status" value="1"/>
</dbReference>
<dbReference type="InterPro" id="IPR014166">
    <property type="entry name" value="Tol-Pal_acyl-CoA_thioesterase"/>
</dbReference>
<dbReference type="SUPFAM" id="SSF54637">
    <property type="entry name" value="Thioesterase/thiol ester dehydrase-isomerase"/>
    <property type="match status" value="1"/>
</dbReference>
<comment type="similarity">
    <text evidence="1">Belongs to the 4-hydroxybenzoyl-CoA thioesterase family.</text>
</comment>
<name>A0A8B6X5J0_9BURK</name>
<dbReference type="FunFam" id="3.10.129.10:FF:000004">
    <property type="entry name" value="Tol-pal system-associated acyl-CoA thioesterase"/>
    <property type="match status" value="1"/>
</dbReference>
<evidence type="ECO:0000256" key="2">
    <source>
        <dbReference type="ARBA" id="ARBA00022801"/>
    </source>
</evidence>
<dbReference type="PIRSF" id="PIRSF003230">
    <property type="entry name" value="YbgC"/>
    <property type="match status" value="1"/>
</dbReference>
<dbReference type="NCBIfam" id="TIGR02799">
    <property type="entry name" value="thio_ybgC"/>
    <property type="match status" value="1"/>
</dbReference>
<proteinExistence type="inferred from homology"/>
<dbReference type="PANTHER" id="PTHR31793:SF37">
    <property type="entry name" value="ACYL-COA THIOESTER HYDROLASE YBGC"/>
    <property type="match status" value="1"/>
</dbReference>
<dbReference type="InterPro" id="IPR050563">
    <property type="entry name" value="4-hydroxybenzoyl-CoA_TE"/>
</dbReference>
<accession>A0A8B6X5J0</accession>
<dbReference type="RefSeq" id="WP_028312288.1">
    <property type="nucleotide sequence ID" value="NZ_AXWS01000015.1"/>
</dbReference>
<evidence type="ECO:0000313" key="4">
    <source>
        <dbReference type="RefSeq" id="WP_028312288.1"/>
    </source>
</evidence>
<dbReference type="InterPro" id="IPR029069">
    <property type="entry name" value="HotDog_dom_sf"/>
</dbReference>
<dbReference type="Gene3D" id="3.10.129.10">
    <property type="entry name" value="Hotdog Thioesterase"/>
    <property type="match status" value="1"/>
</dbReference>
<dbReference type="Pfam" id="PF13279">
    <property type="entry name" value="4HBT_2"/>
    <property type="match status" value="1"/>
</dbReference>
<gene>
    <name evidence="4" type="primary">ybgC</name>
</gene>
<keyword evidence="3" id="KW-1185">Reference proteome</keyword>
<sequence>MNCYRHAVRVYYEDTDAGGIVYYANYLRFLERARTEILRAHDIHQAQWIADKQLAFVVRRVEADYIAPAKLDDVLEIITRAADIAGATLDLHQEIRRDGELLLEARVRLACLDLARNRATRLPAELKAIFATAR</sequence>
<dbReference type="Proteomes" id="UP000675920">
    <property type="component" value="Unplaced"/>
</dbReference>
<reference evidence="4" key="2">
    <citation type="submission" date="2025-08" db="UniProtKB">
        <authorList>
            <consortium name="RefSeq"/>
        </authorList>
    </citation>
    <scope>IDENTIFICATION</scope>
</reference>